<organism evidence="1 2">
    <name type="scientific">Setaria italica</name>
    <name type="common">Foxtail millet</name>
    <name type="synonym">Panicum italicum</name>
    <dbReference type="NCBI Taxonomy" id="4555"/>
    <lineage>
        <taxon>Eukaryota</taxon>
        <taxon>Viridiplantae</taxon>
        <taxon>Streptophyta</taxon>
        <taxon>Embryophyta</taxon>
        <taxon>Tracheophyta</taxon>
        <taxon>Spermatophyta</taxon>
        <taxon>Magnoliopsida</taxon>
        <taxon>Liliopsida</taxon>
        <taxon>Poales</taxon>
        <taxon>Poaceae</taxon>
        <taxon>PACMAD clade</taxon>
        <taxon>Panicoideae</taxon>
        <taxon>Panicodae</taxon>
        <taxon>Paniceae</taxon>
        <taxon>Cenchrinae</taxon>
        <taxon>Setaria</taxon>
    </lineage>
</organism>
<keyword evidence="2" id="KW-1185">Reference proteome</keyword>
<evidence type="ECO:0000313" key="1">
    <source>
        <dbReference type="EnsemblPlants" id="KQK96723"/>
    </source>
</evidence>
<dbReference type="HOGENOM" id="CLU_2610583_0_0_1"/>
<dbReference type="EMBL" id="AGNK02004239">
    <property type="status" value="NOT_ANNOTATED_CDS"/>
    <property type="molecule type" value="Genomic_DNA"/>
</dbReference>
<reference evidence="1" key="2">
    <citation type="submission" date="2018-08" db="UniProtKB">
        <authorList>
            <consortium name="EnsemblPlants"/>
        </authorList>
    </citation>
    <scope>IDENTIFICATION</scope>
    <source>
        <strain evidence="1">Yugu1</strain>
    </source>
</reference>
<accession>K3YBB4</accession>
<dbReference type="InParanoid" id="K3YBB4"/>
<dbReference type="Gramene" id="KQK96723">
    <property type="protein sequence ID" value="KQK96723"/>
    <property type="gene ID" value="SETIT_011508mg"/>
</dbReference>
<dbReference type="AlphaFoldDB" id="K3YBB4"/>
<sequence>MPTIDALVDSILHQLRHLRARYLQHIVNRSVRRSLTVRQGTMPGGVRRGLLAWNAMVAAPLGPRAARRCRGTRMSVGGR</sequence>
<dbReference type="Proteomes" id="UP000004995">
    <property type="component" value="Unassembled WGS sequence"/>
</dbReference>
<reference evidence="2" key="1">
    <citation type="journal article" date="2012" name="Nat. Biotechnol.">
        <title>Reference genome sequence of the model plant Setaria.</title>
        <authorList>
            <person name="Bennetzen J.L."/>
            <person name="Schmutz J."/>
            <person name="Wang H."/>
            <person name="Percifield R."/>
            <person name="Hawkins J."/>
            <person name="Pontaroli A.C."/>
            <person name="Estep M."/>
            <person name="Feng L."/>
            <person name="Vaughn J.N."/>
            <person name="Grimwood J."/>
            <person name="Jenkins J."/>
            <person name="Barry K."/>
            <person name="Lindquist E."/>
            <person name="Hellsten U."/>
            <person name="Deshpande S."/>
            <person name="Wang X."/>
            <person name="Wu X."/>
            <person name="Mitros T."/>
            <person name="Triplett J."/>
            <person name="Yang X."/>
            <person name="Ye C.Y."/>
            <person name="Mauro-Herrera M."/>
            <person name="Wang L."/>
            <person name="Li P."/>
            <person name="Sharma M."/>
            <person name="Sharma R."/>
            <person name="Ronald P.C."/>
            <person name="Panaud O."/>
            <person name="Kellogg E.A."/>
            <person name="Brutnell T.P."/>
            <person name="Doust A.N."/>
            <person name="Tuskan G.A."/>
            <person name="Rokhsar D."/>
            <person name="Devos K.M."/>
        </authorList>
    </citation>
    <scope>NUCLEOTIDE SEQUENCE [LARGE SCALE GENOMIC DNA]</scope>
    <source>
        <strain evidence="2">cv. Yugu1</strain>
    </source>
</reference>
<evidence type="ECO:0000313" key="2">
    <source>
        <dbReference type="Proteomes" id="UP000004995"/>
    </source>
</evidence>
<dbReference type="EnsemblPlants" id="KQK96723">
    <property type="protein sequence ID" value="KQK96723"/>
    <property type="gene ID" value="SETIT_011508mg"/>
</dbReference>
<proteinExistence type="predicted"/>
<protein>
    <submittedName>
        <fullName evidence="1">Uncharacterized protein</fullName>
    </submittedName>
</protein>
<name>K3YBB4_SETIT</name>